<dbReference type="Gene3D" id="3.40.630.30">
    <property type="match status" value="1"/>
</dbReference>
<feature type="domain" description="N-acetyltransferase" evidence="3">
    <location>
        <begin position="14"/>
        <end position="157"/>
    </location>
</feature>
<dbReference type="CDD" id="cd04301">
    <property type="entry name" value="NAT_SF"/>
    <property type="match status" value="1"/>
</dbReference>
<keyword evidence="5" id="KW-1185">Reference proteome</keyword>
<dbReference type="AlphaFoldDB" id="A0A4V2JF06"/>
<dbReference type="PANTHER" id="PTHR43877">
    <property type="entry name" value="AMINOALKYLPHOSPHONATE N-ACETYLTRANSFERASE-RELATED-RELATED"/>
    <property type="match status" value="1"/>
</dbReference>
<sequence>MNFETVAWDDARALALRAAMDVETSAMYADRSAAQTPDEQAAVDRSLAIDPATMVHTVIAIDDGVPVGHAALRPWNEELEVKKVFIAANARGRGLSRALMTELERVAGERGIPSLVLQTGDRQLAAIALYESMGYRPIEVYGLYNAIPRALCYRKNL</sequence>
<comment type="caution">
    <text evidence="4">The sequence shown here is derived from an EMBL/GenBank/DDBJ whole genome shotgun (WGS) entry which is preliminary data.</text>
</comment>
<organism evidence="4 5">
    <name type="scientific">Glaciihabitans arcticus</name>
    <dbReference type="NCBI Taxonomy" id="2668039"/>
    <lineage>
        <taxon>Bacteria</taxon>
        <taxon>Bacillati</taxon>
        <taxon>Actinomycetota</taxon>
        <taxon>Actinomycetes</taxon>
        <taxon>Micrococcales</taxon>
        <taxon>Microbacteriaceae</taxon>
        <taxon>Glaciihabitans</taxon>
    </lineage>
</organism>
<dbReference type="PANTHER" id="PTHR43877:SF2">
    <property type="entry name" value="AMINOALKYLPHOSPHONATE N-ACETYLTRANSFERASE-RELATED"/>
    <property type="match status" value="1"/>
</dbReference>
<evidence type="ECO:0000259" key="3">
    <source>
        <dbReference type="PROSITE" id="PS51186"/>
    </source>
</evidence>
<dbReference type="Pfam" id="PF00583">
    <property type="entry name" value="Acetyltransf_1"/>
    <property type="match status" value="1"/>
</dbReference>
<proteinExistence type="predicted"/>
<evidence type="ECO:0000256" key="1">
    <source>
        <dbReference type="ARBA" id="ARBA00022679"/>
    </source>
</evidence>
<reference evidence="5" key="1">
    <citation type="submission" date="2019-02" db="EMBL/GenBank/DDBJ databases">
        <title>Glaciihabitans arcticus sp. nov., a psychrotolerant bacterium isolated from polar soil.</title>
        <authorList>
            <person name="Dahal R.H."/>
        </authorList>
    </citation>
    <scope>NUCLEOTIDE SEQUENCE [LARGE SCALE GENOMIC DNA]</scope>
    <source>
        <strain evidence="5">RP-3-7</strain>
    </source>
</reference>
<dbReference type="SUPFAM" id="SSF55729">
    <property type="entry name" value="Acyl-CoA N-acyltransferases (Nat)"/>
    <property type="match status" value="1"/>
</dbReference>
<evidence type="ECO:0000256" key="2">
    <source>
        <dbReference type="ARBA" id="ARBA00023315"/>
    </source>
</evidence>
<dbReference type="RefSeq" id="WP_130981630.1">
    <property type="nucleotide sequence ID" value="NZ_SISG01000001.1"/>
</dbReference>
<dbReference type="EMBL" id="SISG01000001">
    <property type="protein sequence ID" value="TBN57519.1"/>
    <property type="molecule type" value="Genomic_DNA"/>
</dbReference>
<gene>
    <name evidence="4" type="ORF">EYE40_09025</name>
</gene>
<dbReference type="InterPro" id="IPR050832">
    <property type="entry name" value="Bact_Acetyltransf"/>
</dbReference>
<dbReference type="Proteomes" id="UP000294194">
    <property type="component" value="Unassembled WGS sequence"/>
</dbReference>
<dbReference type="InterPro" id="IPR016181">
    <property type="entry name" value="Acyl_CoA_acyltransferase"/>
</dbReference>
<keyword evidence="2" id="KW-0012">Acyltransferase</keyword>
<dbReference type="GO" id="GO:0016747">
    <property type="term" value="F:acyltransferase activity, transferring groups other than amino-acyl groups"/>
    <property type="evidence" value="ECO:0007669"/>
    <property type="project" value="InterPro"/>
</dbReference>
<evidence type="ECO:0000313" key="4">
    <source>
        <dbReference type="EMBL" id="TBN57519.1"/>
    </source>
</evidence>
<evidence type="ECO:0000313" key="5">
    <source>
        <dbReference type="Proteomes" id="UP000294194"/>
    </source>
</evidence>
<accession>A0A4V2JF06</accession>
<dbReference type="InterPro" id="IPR000182">
    <property type="entry name" value="GNAT_dom"/>
</dbReference>
<name>A0A4V2JF06_9MICO</name>
<dbReference type="PROSITE" id="PS51186">
    <property type="entry name" value="GNAT"/>
    <property type="match status" value="1"/>
</dbReference>
<keyword evidence="1 4" id="KW-0808">Transferase</keyword>
<protein>
    <submittedName>
        <fullName evidence="4">GNAT family N-acetyltransferase</fullName>
    </submittedName>
</protein>